<evidence type="ECO:0000313" key="1">
    <source>
        <dbReference type="EMBL" id="AWN81812.1"/>
    </source>
</evidence>
<organism evidence="1 2">
    <name type="scientific">Candidatus Cardinium hertigii</name>
    <dbReference type="NCBI Taxonomy" id="247481"/>
    <lineage>
        <taxon>Bacteria</taxon>
        <taxon>Pseudomonadati</taxon>
        <taxon>Bacteroidota</taxon>
        <taxon>Cytophagia</taxon>
        <taxon>Cytophagales</taxon>
        <taxon>Amoebophilaceae</taxon>
        <taxon>Candidatus Cardinium</taxon>
    </lineage>
</organism>
<dbReference type="Proteomes" id="UP000245872">
    <property type="component" value="Chromosome"/>
</dbReference>
<dbReference type="KEGG" id="cher:DK880_00489"/>
<accession>A0A2Z3LCB5</accession>
<reference evidence="1 2" key="1">
    <citation type="submission" date="2018-05" db="EMBL/GenBank/DDBJ databases">
        <title>Candidatus Cardinium hertigii Genome Assembly.</title>
        <authorList>
            <person name="Showmaker K.C."/>
            <person name="Walden K.O."/>
            <person name="Fields C.J."/>
            <person name="Lambert K.N."/>
            <person name="Hudson M.E."/>
        </authorList>
    </citation>
    <scope>NUCLEOTIDE SEQUENCE [LARGE SCALE GENOMIC DNA]</scope>
    <source>
        <strain evidence="2">cHgTN10</strain>
    </source>
</reference>
<proteinExistence type="predicted"/>
<name>A0A2Z3LCB5_9BACT</name>
<dbReference type="EMBL" id="CP029619">
    <property type="protein sequence ID" value="AWN81812.1"/>
    <property type="molecule type" value="Genomic_DNA"/>
</dbReference>
<keyword evidence="2" id="KW-1185">Reference proteome</keyword>
<sequence>MTWFLERKCLPIQDTSYGIKKIILSLQQDINGKST</sequence>
<dbReference type="AlphaFoldDB" id="A0A2Z3LCB5"/>
<protein>
    <submittedName>
        <fullName evidence="1">Uncharacterized protein</fullName>
    </submittedName>
</protein>
<gene>
    <name evidence="1" type="ORF">DK880_00489</name>
</gene>
<evidence type="ECO:0000313" key="2">
    <source>
        <dbReference type="Proteomes" id="UP000245872"/>
    </source>
</evidence>